<comment type="caution">
    <text evidence="17">The sequence shown here is derived from an EMBL/GenBank/DDBJ whole genome shotgun (WGS) entry which is preliminary data.</text>
</comment>
<dbReference type="SUPFAM" id="SSF47384">
    <property type="entry name" value="Homodimeric domain of signal transducing histidine kinase"/>
    <property type="match status" value="1"/>
</dbReference>
<dbReference type="InterPro" id="IPR004358">
    <property type="entry name" value="Sig_transdc_His_kin-like_C"/>
</dbReference>
<dbReference type="CDD" id="cd00082">
    <property type="entry name" value="HisKA"/>
    <property type="match status" value="1"/>
</dbReference>
<dbReference type="Pfam" id="PF02518">
    <property type="entry name" value="HATPase_c"/>
    <property type="match status" value="1"/>
</dbReference>
<comment type="subcellular location">
    <subcellularLocation>
        <location evidence="2">Cell membrane</location>
        <topology evidence="2">Multi-pass membrane protein</topology>
    </subcellularLocation>
</comment>
<evidence type="ECO:0000256" key="1">
    <source>
        <dbReference type="ARBA" id="ARBA00000085"/>
    </source>
</evidence>
<dbReference type="SUPFAM" id="SSF158472">
    <property type="entry name" value="HAMP domain-like"/>
    <property type="match status" value="1"/>
</dbReference>
<keyword evidence="6" id="KW-0808">Transferase</keyword>
<dbReference type="PROSITE" id="PS50109">
    <property type="entry name" value="HIS_KIN"/>
    <property type="match status" value="1"/>
</dbReference>
<dbReference type="RefSeq" id="WP_033796680.1">
    <property type="nucleotide sequence ID" value="NZ_CM000744.1"/>
</dbReference>
<dbReference type="FunFam" id="3.30.565.10:FF:000006">
    <property type="entry name" value="Sensor histidine kinase WalK"/>
    <property type="match status" value="1"/>
</dbReference>
<dbReference type="SUPFAM" id="SSF55874">
    <property type="entry name" value="ATPase domain of HSP90 chaperone/DNA topoisomerase II/histidine kinase"/>
    <property type="match status" value="1"/>
</dbReference>
<organism evidence="17 20">
    <name type="scientific">Bacillus pseudomycoides</name>
    <dbReference type="NCBI Taxonomy" id="64104"/>
    <lineage>
        <taxon>Bacteria</taxon>
        <taxon>Bacillati</taxon>
        <taxon>Bacillota</taxon>
        <taxon>Bacilli</taxon>
        <taxon>Bacillales</taxon>
        <taxon>Bacillaceae</taxon>
        <taxon>Bacillus</taxon>
        <taxon>Bacillus cereus group</taxon>
    </lineage>
</organism>
<evidence type="ECO:0000256" key="10">
    <source>
        <dbReference type="ARBA" id="ARBA00022840"/>
    </source>
</evidence>
<comment type="catalytic activity">
    <reaction evidence="1">
        <text>ATP + protein L-histidine = ADP + protein N-phospho-L-histidine.</text>
        <dbReference type="EC" id="2.7.13.3"/>
    </reaction>
</comment>
<evidence type="ECO:0000256" key="13">
    <source>
        <dbReference type="ARBA" id="ARBA00023136"/>
    </source>
</evidence>
<dbReference type="Proteomes" id="UP001248134">
    <property type="component" value="Unassembled WGS sequence"/>
</dbReference>
<feature type="domain" description="HAMP" evidence="16">
    <location>
        <begin position="332"/>
        <end position="384"/>
    </location>
</feature>
<keyword evidence="11 14" id="KW-1133">Transmembrane helix</keyword>
<evidence type="ECO:0000256" key="11">
    <source>
        <dbReference type="ARBA" id="ARBA00022989"/>
    </source>
</evidence>
<dbReference type="PROSITE" id="PS50885">
    <property type="entry name" value="HAMP"/>
    <property type="match status" value="1"/>
</dbReference>
<dbReference type="PANTHER" id="PTHR42878">
    <property type="entry name" value="TWO-COMPONENT HISTIDINE KINASE"/>
    <property type="match status" value="1"/>
</dbReference>
<dbReference type="InterPro" id="IPR003594">
    <property type="entry name" value="HATPase_dom"/>
</dbReference>
<dbReference type="InterPro" id="IPR036097">
    <property type="entry name" value="HisK_dim/P_sf"/>
</dbReference>
<keyword evidence="4" id="KW-1003">Cell membrane</keyword>
<evidence type="ECO:0000259" key="16">
    <source>
        <dbReference type="PROSITE" id="PS50885"/>
    </source>
</evidence>
<keyword evidence="7 14" id="KW-0812">Transmembrane</keyword>
<dbReference type="GO" id="GO:0000155">
    <property type="term" value="F:phosphorelay sensor kinase activity"/>
    <property type="evidence" value="ECO:0007669"/>
    <property type="project" value="InterPro"/>
</dbReference>
<dbReference type="InterPro" id="IPR050351">
    <property type="entry name" value="BphY/WalK/GraS-like"/>
</dbReference>
<evidence type="ECO:0000256" key="6">
    <source>
        <dbReference type="ARBA" id="ARBA00022679"/>
    </source>
</evidence>
<dbReference type="InterPro" id="IPR003661">
    <property type="entry name" value="HisK_dim/P_dom"/>
</dbReference>
<dbReference type="GO" id="GO:0007234">
    <property type="term" value="P:osmosensory signaling via phosphorelay pathway"/>
    <property type="evidence" value="ECO:0007669"/>
    <property type="project" value="TreeGrafter"/>
</dbReference>
<dbReference type="InterPro" id="IPR005467">
    <property type="entry name" value="His_kinase_dom"/>
</dbReference>
<sequence length="619" mass="72023">MKRGIVLKLFMLTTVLCMSILATIFVGQTIFFKQFYANKKVDDIKTNMKSFETDYLNSKGNSQVIQKLEQDFYREHNTWITTLDSNGNLRGLNDFYIEVKLDQSKNKEGQFANSTITIPLYNFKVEDNHARNIANEIFPLGETVNLHGIEKNTTFIPYLVFFKTKTPNLINTTLDKKINEIGDELKNKYRPKDFSEKEQIEYQIAYDKEIPVKYLEGKITKVQLTGGNEQSNFVYSNNLFMERIQEFQADLLLNEKNTNYNSLQEIDYEQHDIKYKLIIKPIKDKSGAITYIFSMTSLQPVDEAVQMIKEYYVYIIMFVLLLIFLASFYYSKKIARPLLQINKTTQKIANLDFSERVPVMSKDEIGDLSQNINLLSNTLHSHIEQLQLDIEKEKKLENTRKEFISGVSHELKTPLSIMKSCISILKDGVASHKKEYYFKAMEKEVDKMDLLIVDMLELAKFESGTYKMQMDVFYIDQAIQHICEQLSLEITKKQLHVHTHLSTIEVIANYRRMEQVITNFITNAIRYTPEKEDIIISTIDEPSHIKVCIENKGAHIEEDQLDKIWDRFYRVDTARQRSQGGTGLGLAISKNILELHGAEYGVHNTVDGVLFYFYLQKKV</sequence>
<feature type="domain" description="Histidine kinase" evidence="15">
    <location>
        <begin position="406"/>
        <end position="619"/>
    </location>
</feature>
<evidence type="ECO:0000313" key="20">
    <source>
        <dbReference type="Proteomes" id="UP001248134"/>
    </source>
</evidence>
<name>A0AAJ1Z0Q8_9BACI</name>
<keyword evidence="5" id="KW-0597">Phosphoprotein</keyword>
<evidence type="ECO:0000259" key="15">
    <source>
        <dbReference type="PROSITE" id="PS50109"/>
    </source>
</evidence>
<keyword evidence="10" id="KW-0067">ATP-binding</keyword>
<dbReference type="Pfam" id="PF00672">
    <property type="entry name" value="HAMP"/>
    <property type="match status" value="1"/>
</dbReference>
<dbReference type="SMART" id="SM00304">
    <property type="entry name" value="HAMP"/>
    <property type="match status" value="1"/>
</dbReference>
<dbReference type="EC" id="2.7.13.3" evidence="3"/>
<dbReference type="PANTHER" id="PTHR42878:SF3">
    <property type="entry name" value="HISTIDINE PROTEIN KINASE SAES"/>
    <property type="match status" value="1"/>
</dbReference>
<dbReference type="AlphaFoldDB" id="A0AAJ1Z0Q8"/>
<evidence type="ECO:0000256" key="7">
    <source>
        <dbReference type="ARBA" id="ARBA00022692"/>
    </source>
</evidence>
<evidence type="ECO:0000313" key="17">
    <source>
        <dbReference type="EMBL" id="MDR4327953.1"/>
    </source>
</evidence>
<protein>
    <recommendedName>
        <fullName evidence="3">histidine kinase</fullName>
        <ecNumber evidence="3">2.7.13.3</ecNumber>
    </recommendedName>
</protein>
<dbReference type="SMART" id="SM00388">
    <property type="entry name" value="HisKA"/>
    <property type="match status" value="1"/>
</dbReference>
<dbReference type="Proteomes" id="UP000221918">
    <property type="component" value="Unassembled WGS sequence"/>
</dbReference>
<evidence type="ECO:0000256" key="4">
    <source>
        <dbReference type="ARBA" id="ARBA00022475"/>
    </source>
</evidence>
<proteinExistence type="predicted"/>
<dbReference type="GO" id="GO:0005524">
    <property type="term" value="F:ATP binding"/>
    <property type="evidence" value="ECO:0007669"/>
    <property type="project" value="UniProtKB-KW"/>
</dbReference>
<reference evidence="17" key="2">
    <citation type="submission" date="2019-07" db="EMBL/GenBank/DDBJ databases">
        <title>Phylogenomic Reclassification of ATCC Bacillus Strains and Various Taxa within the Genus Bacillus.</title>
        <authorList>
            <person name="Riojas M.A."/>
            <person name="Frank A.M."/>
            <person name="Fenn S.L."/>
            <person name="King S.P."/>
            <person name="Brower S.M."/>
            <person name="Hazbon M.H."/>
        </authorList>
    </citation>
    <scope>NUCLEOTIDE SEQUENCE</scope>
    <source>
        <strain evidence="17">NR-12239</strain>
    </source>
</reference>
<keyword evidence="12" id="KW-0902">Two-component regulatory system</keyword>
<evidence type="ECO:0000256" key="3">
    <source>
        <dbReference type="ARBA" id="ARBA00012438"/>
    </source>
</evidence>
<reference evidence="18 19" key="1">
    <citation type="submission" date="2017-09" db="EMBL/GenBank/DDBJ databases">
        <title>Large-scale bioinformatics analysis of Bacillus genomes uncovers conserved roles of natural products in bacterial physiology.</title>
        <authorList>
            <consortium name="Agbiome Team Llc"/>
            <person name="Bleich R.M."/>
            <person name="Grubbs K.J."/>
            <person name="Santa Maria K.C."/>
            <person name="Allen S.E."/>
            <person name="Farag S."/>
            <person name="Shank E.A."/>
            <person name="Bowers A."/>
        </authorList>
    </citation>
    <scope>NUCLEOTIDE SEQUENCE [LARGE SCALE GENOMIC DNA]</scope>
    <source>
        <strain evidence="18 19">AFS037265</strain>
    </source>
</reference>
<evidence type="ECO:0000256" key="5">
    <source>
        <dbReference type="ARBA" id="ARBA00022553"/>
    </source>
</evidence>
<dbReference type="FunFam" id="1.10.287.130:FF:000001">
    <property type="entry name" value="Two-component sensor histidine kinase"/>
    <property type="match status" value="1"/>
</dbReference>
<dbReference type="EMBL" id="NUTL01000024">
    <property type="protein sequence ID" value="PHF03113.1"/>
    <property type="molecule type" value="Genomic_DNA"/>
</dbReference>
<dbReference type="EMBL" id="VLYX01000024">
    <property type="protein sequence ID" value="MDR4327953.1"/>
    <property type="molecule type" value="Genomic_DNA"/>
</dbReference>
<dbReference type="Gene3D" id="6.10.340.10">
    <property type="match status" value="1"/>
</dbReference>
<evidence type="ECO:0000256" key="2">
    <source>
        <dbReference type="ARBA" id="ARBA00004651"/>
    </source>
</evidence>
<evidence type="ECO:0000256" key="12">
    <source>
        <dbReference type="ARBA" id="ARBA00023012"/>
    </source>
</evidence>
<evidence type="ECO:0000256" key="14">
    <source>
        <dbReference type="SAM" id="Phobius"/>
    </source>
</evidence>
<evidence type="ECO:0000256" key="8">
    <source>
        <dbReference type="ARBA" id="ARBA00022741"/>
    </source>
</evidence>
<dbReference type="GO" id="GO:0000156">
    <property type="term" value="F:phosphorelay response regulator activity"/>
    <property type="evidence" value="ECO:0007669"/>
    <property type="project" value="TreeGrafter"/>
</dbReference>
<accession>A0AAJ1Z0Q8</accession>
<keyword evidence="8" id="KW-0547">Nucleotide-binding</keyword>
<gene>
    <name evidence="18" type="ORF">COF81_05445</name>
    <name evidence="17" type="ORF">FOS08_19140</name>
</gene>
<dbReference type="GO" id="GO:0005886">
    <property type="term" value="C:plasma membrane"/>
    <property type="evidence" value="ECO:0007669"/>
    <property type="project" value="UniProtKB-SubCell"/>
</dbReference>
<evidence type="ECO:0000313" key="19">
    <source>
        <dbReference type="Proteomes" id="UP000221918"/>
    </source>
</evidence>
<dbReference type="PRINTS" id="PR00344">
    <property type="entry name" value="BCTRLSENSOR"/>
</dbReference>
<feature type="transmembrane region" description="Helical" evidence="14">
    <location>
        <begin position="9"/>
        <end position="31"/>
    </location>
</feature>
<dbReference type="InterPro" id="IPR003660">
    <property type="entry name" value="HAMP_dom"/>
</dbReference>
<dbReference type="InterPro" id="IPR036890">
    <property type="entry name" value="HATPase_C_sf"/>
</dbReference>
<dbReference type="GO" id="GO:0030295">
    <property type="term" value="F:protein kinase activator activity"/>
    <property type="evidence" value="ECO:0007669"/>
    <property type="project" value="TreeGrafter"/>
</dbReference>
<dbReference type="CDD" id="cd06225">
    <property type="entry name" value="HAMP"/>
    <property type="match status" value="1"/>
</dbReference>
<dbReference type="Gene3D" id="1.10.287.130">
    <property type="match status" value="1"/>
</dbReference>
<feature type="transmembrane region" description="Helical" evidence="14">
    <location>
        <begin position="311"/>
        <end position="330"/>
    </location>
</feature>
<evidence type="ECO:0000313" key="18">
    <source>
        <dbReference type="EMBL" id="PHF03113.1"/>
    </source>
</evidence>
<dbReference type="Gene3D" id="3.30.565.10">
    <property type="entry name" value="Histidine kinase-like ATPase, C-terminal domain"/>
    <property type="match status" value="1"/>
</dbReference>
<keyword evidence="9 17" id="KW-0418">Kinase</keyword>
<dbReference type="SMART" id="SM00387">
    <property type="entry name" value="HATPase_c"/>
    <property type="match status" value="1"/>
</dbReference>
<evidence type="ECO:0000256" key="9">
    <source>
        <dbReference type="ARBA" id="ARBA00022777"/>
    </source>
</evidence>
<dbReference type="Pfam" id="PF00512">
    <property type="entry name" value="HisKA"/>
    <property type="match status" value="1"/>
</dbReference>
<keyword evidence="13 14" id="KW-0472">Membrane</keyword>